<evidence type="ECO:0000256" key="2">
    <source>
        <dbReference type="SAM" id="Phobius"/>
    </source>
</evidence>
<keyword evidence="1" id="KW-0175">Coiled coil</keyword>
<feature type="transmembrane region" description="Helical" evidence="2">
    <location>
        <begin position="137"/>
        <end position="156"/>
    </location>
</feature>
<dbReference type="STRING" id="225004.SAMN02745152_01871"/>
<evidence type="ECO:0000313" key="4">
    <source>
        <dbReference type="Proteomes" id="UP000190395"/>
    </source>
</evidence>
<accession>A0A1T4Q7I4</accession>
<reference evidence="3 4" key="1">
    <citation type="submission" date="2017-02" db="EMBL/GenBank/DDBJ databases">
        <authorList>
            <person name="Peterson S.W."/>
        </authorList>
    </citation>
    <scope>NUCLEOTIDE SEQUENCE [LARGE SCALE GENOMIC DNA]</scope>
    <source>
        <strain evidence="3 4">ATCC BAA-909</strain>
    </source>
</reference>
<keyword evidence="2" id="KW-0812">Transmembrane</keyword>
<feature type="transmembrane region" description="Helical" evidence="2">
    <location>
        <begin position="168"/>
        <end position="191"/>
    </location>
</feature>
<dbReference type="Proteomes" id="UP000190395">
    <property type="component" value="Unassembled WGS sequence"/>
</dbReference>
<feature type="transmembrane region" description="Helical" evidence="2">
    <location>
        <begin position="94"/>
        <end position="117"/>
    </location>
</feature>
<dbReference type="EMBL" id="FUXC01000012">
    <property type="protein sequence ID" value="SJZ99720.1"/>
    <property type="molecule type" value="Genomic_DNA"/>
</dbReference>
<dbReference type="Pfam" id="PF06541">
    <property type="entry name" value="ABC_trans_CmpB"/>
    <property type="match status" value="1"/>
</dbReference>
<dbReference type="InterPro" id="IPR010540">
    <property type="entry name" value="CmpB_TMEM229"/>
</dbReference>
<gene>
    <name evidence="3" type="ORF">SAMN02745152_01871</name>
</gene>
<sequence>MPSKKIDYKTKLEYFRKMSVFLIVEFLFFAGSLIGWGIEVVWRRFFSSNNPEKKWINPGFLIGPYLPLYGFSLTILFLLSFIDVSFVENAFARKIVLFVLMAFCITLFEYIAGLIFIKGMKIKLWDYSNCRGNIQGIICPLYTVFWWILSAVYYFFIHPRILSWLAWFTNHLTFCMVIGFFYGVFTVDVVYSLNLMAKIRKFAKESKFIVRLENLQQQIRKASEENKEKIHFWLSTKSESLELKDAVEKLKEKFEFEKKKFEKQK</sequence>
<proteinExistence type="predicted"/>
<keyword evidence="2" id="KW-1133">Transmembrane helix</keyword>
<protein>
    <submittedName>
        <fullName evidence="3">Uncharacterized membrane protein</fullName>
    </submittedName>
</protein>
<keyword evidence="2" id="KW-0472">Membrane</keyword>
<feature type="coiled-coil region" evidence="1">
    <location>
        <begin position="205"/>
        <end position="264"/>
    </location>
</feature>
<feature type="transmembrane region" description="Helical" evidence="2">
    <location>
        <begin position="20"/>
        <end position="42"/>
    </location>
</feature>
<feature type="transmembrane region" description="Helical" evidence="2">
    <location>
        <begin position="62"/>
        <end position="82"/>
    </location>
</feature>
<keyword evidence="4" id="KW-1185">Reference proteome</keyword>
<evidence type="ECO:0000313" key="3">
    <source>
        <dbReference type="EMBL" id="SJZ99720.1"/>
    </source>
</evidence>
<organism evidence="3 4">
    <name type="scientific">Treponema berlinense</name>
    <dbReference type="NCBI Taxonomy" id="225004"/>
    <lineage>
        <taxon>Bacteria</taxon>
        <taxon>Pseudomonadati</taxon>
        <taxon>Spirochaetota</taxon>
        <taxon>Spirochaetia</taxon>
        <taxon>Spirochaetales</taxon>
        <taxon>Treponemataceae</taxon>
        <taxon>Treponema</taxon>
    </lineage>
</organism>
<name>A0A1T4Q7I4_9SPIR</name>
<dbReference type="AlphaFoldDB" id="A0A1T4Q7I4"/>
<evidence type="ECO:0000256" key="1">
    <source>
        <dbReference type="SAM" id="Coils"/>
    </source>
</evidence>